<dbReference type="GO" id="GO:0016787">
    <property type="term" value="F:hydrolase activity"/>
    <property type="evidence" value="ECO:0007669"/>
    <property type="project" value="UniProtKB-KW"/>
</dbReference>
<keyword evidence="4" id="KW-0460">Magnesium</keyword>
<protein>
    <submittedName>
        <fullName evidence="6">Phosphorylated carbohydrates phosphatase</fullName>
        <ecNumber evidence="6">3.1.3.-</ecNumber>
    </submittedName>
</protein>
<dbReference type="Proteomes" id="UP000317093">
    <property type="component" value="Chromosome"/>
</dbReference>
<dbReference type="SFLD" id="SFLDG01129">
    <property type="entry name" value="C1.5:_HAD__Beta-PGM__Phosphata"/>
    <property type="match status" value="1"/>
</dbReference>
<dbReference type="EC" id="3.1.3.-" evidence="6"/>
<reference evidence="6 7" key="1">
    <citation type="submission" date="2019-02" db="EMBL/GenBank/DDBJ databases">
        <title>Deep-cultivation of Planctomycetes and their phenomic and genomic characterization uncovers novel biology.</title>
        <authorList>
            <person name="Wiegand S."/>
            <person name="Jogler M."/>
            <person name="Boedeker C."/>
            <person name="Pinto D."/>
            <person name="Vollmers J."/>
            <person name="Rivas-Marin E."/>
            <person name="Kohn T."/>
            <person name="Peeters S.H."/>
            <person name="Heuer A."/>
            <person name="Rast P."/>
            <person name="Oberbeckmann S."/>
            <person name="Bunk B."/>
            <person name="Jeske O."/>
            <person name="Meyerdierks A."/>
            <person name="Storesund J.E."/>
            <person name="Kallscheuer N."/>
            <person name="Luecker S."/>
            <person name="Lage O.M."/>
            <person name="Pohl T."/>
            <person name="Merkel B.J."/>
            <person name="Hornburger P."/>
            <person name="Mueller R.-W."/>
            <person name="Bruemmer F."/>
            <person name="Labrenz M."/>
            <person name="Spormann A.M."/>
            <person name="Op den Camp H."/>
            <person name="Overmann J."/>
            <person name="Amann R."/>
            <person name="Jetten M.S.M."/>
            <person name="Mascher T."/>
            <person name="Medema M.H."/>
            <person name="Devos D.P."/>
            <person name="Kaster A.-K."/>
            <person name="Ovreas L."/>
            <person name="Rohde M."/>
            <person name="Galperin M.Y."/>
            <person name="Jogler C."/>
        </authorList>
    </citation>
    <scope>NUCLEOTIDE SEQUENCE [LARGE SCALE GENOMIC DNA]</scope>
    <source>
        <strain evidence="6 7">Pan216</strain>
    </source>
</reference>
<dbReference type="PRINTS" id="PR00413">
    <property type="entry name" value="HADHALOGNASE"/>
</dbReference>
<evidence type="ECO:0000313" key="7">
    <source>
        <dbReference type="Proteomes" id="UP000317093"/>
    </source>
</evidence>
<evidence type="ECO:0000313" key="6">
    <source>
        <dbReference type="EMBL" id="QDU64873.1"/>
    </source>
</evidence>
<name>A0A518BD79_9BACT</name>
<evidence type="ECO:0000256" key="2">
    <source>
        <dbReference type="ARBA" id="ARBA00006171"/>
    </source>
</evidence>
<comment type="similarity">
    <text evidence="2">Belongs to the HAD-like hydrolase superfamily. CbbY/CbbZ/Gph/YieH family.</text>
</comment>
<dbReference type="RefSeq" id="WP_145263380.1">
    <property type="nucleotide sequence ID" value="NZ_CP036279.1"/>
</dbReference>
<sequence>MDATSEPIVIPAGVIFDMDGTIADTWQHHFEAYRELGRRFGQELSEEAFQRLFGTASSSVVTLLAGDDLTEEQIAGLAAEKEVLYRRLVEDDLRLTKGVRRLIACLRGHGCRLAIASSAPRDNVAQVLRLAGIQDDFDVILGEEDVSVTKPDPEIFLKSLQKLGLGADECWVIEDSLHGIRAAKAAGIFCVALTTTHNIDELGEADLVVDRPADLLERLDVAPG</sequence>
<dbReference type="PANTHER" id="PTHR46193:SF18">
    <property type="entry name" value="HEXITOL PHOSPHATASE B"/>
    <property type="match status" value="1"/>
</dbReference>
<dbReference type="InterPro" id="IPR041492">
    <property type="entry name" value="HAD_2"/>
</dbReference>
<dbReference type="SFLD" id="SFLDG01135">
    <property type="entry name" value="C1.5.6:_HAD__Beta-PGM__Phospha"/>
    <property type="match status" value="1"/>
</dbReference>
<dbReference type="Gene3D" id="1.10.150.240">
    <property type="entry name" value="Putative phosphatase, domain 2"/>
    <property type="match status" value="1"/>
</dbReference>
<dbReference type="InterPro" id="IPR051600">
    <property type="entry name" value="Beta-PGM-like"/>
</dbReference>
<evidence type="ECO:0000256" key="5">
    <source>
        <dbReference type="ARBA" id="ARBA00023277"/>
    </source>
</evidence>
<keyword evidence="3" id="KW-0479">Metal-binding</keyword>
<proteinExistence type="inferred from homology"/>
<comment type="cofactor">
    <cofactor evidence="1">
        <name>Mg(2+)</name>
        <dbReference type="ChEBI" id="CHEBI:18420"/>
    </cofactor>
</comment>
<keyword evidence="5" id="KW-0119">Carbohydrate metabolism</keyword>
<dbReference type="PANTHER" id="PTHR46193">
    <property type="entry name" value="6-PHOSPHOGLUCONATE PHOSPHATASE"/>
    <property type="match status" value="1"/>
</dbReference>
<dbReference type="NCBIfam" id="TIGR01509">
    <property type="entry name" value="HAD-SF-IA-v3"/>
    <property type="match status" value="1"/>
</dbReference>
<keyword evidence="6" id="KW-0378">Hydrolase</keyword>
<dbReference type="Gene3D" id="3.40.50.1000">
    <property type="entry name" value="HAD superfamily/HAD-like"/>
    <property type="match status" value="1"/>
</dbReference>
<dbReference type="OrthoDB" id="9797743at2"/>
<evidence type="ECO:0000256" key="1">
    <source>
        <dbReference type="ARBA" id="ARBA00001946"/>
    </source>
</evidence>
<dbReference type="InterPro" id="IPR023214">
    <property type="entry name" value="HAD_sf"/>
</dbReference>
<dbReference type="InterPro" id="IPR006439">
    <property type="entry name" value="HAD-SF_hydro_IA"/>
</dbReference>
<dbReference type="EMBL" id="CP036279">
    <property type="protein sequence ID" value="QDU64873.1"/>
    <property type="molecule type" value="Genomic_DNA"/>
</dbReference>
<evidence type="ECO:0000256" key="4">
    <source>
        <dbReference type="ARBA" id="ARBA00022842"/>
    </source>
</evidence>
<gene>
    <name evidence="6" type="ORF">Pan216_57660</name>
</gene>
<dbReference type="GO" id="GO:0046872">
    <property type="term" value="F:metal ion binding"/>
    <property type="evidence" value="ECO:0007669"/>
    <property type="project" value="UniProtKB-KW"/>
</dbReference>
<dbReference type="SUPFAM" id="SSF56784">
    <property type="entry name" value="HAD-like"/>
    <property type="match status" value="1"/>
</dbReference>
<dbReference type="SFLD" id="SFLDS00003">
    <property type="entry name" value="Haloacid_Dehalogenase"/>
    <property type="match status" value="1"/>
</dbReference>
<dbReference type="NCBIfam" id="TIGR01549">
    <property type="entry name" value="HAD-SF-IA-v1"/>
    <property type="match status" value="1"/>
</dbReference>
<dbReference type="InterPro" id="IPR036412">
    <property type="entry name" value="HAD-like_sf"/>
</dbReference>
<dbReference type="AlphaFoldDB" id="A0A518BD79"/>
<keyword evidence="7" id="KW-1185">Reference proteome</keyword>
<dbReference type="KEGG" id="knv:Pan216_57660"/>
<organism evidence="6 7">
    <name type="scientific">Kolteria novifilia</name>
    <dbReference type="NCBI Taxonomy" id="2527975"/>
    <lineage>
        <taxon>Bacteria</taxon>
        <taxon>Pseudomonadati</taxon>
        <taxon>Planctomycetota</taxon>
        <taxon>Planctomycetia</taxon>
        <taxon>Kolteriales</taxon>
        <taxon>Kolteriaceae</taxon>
        <taxon>Kolteria</taxon>
    </lineage>
</organism>
<evidence type="ECO:0000256" key="3">
    <source>
        <dbReference type="ARBA" id="ARBA00022723"/>
    </source>
</evidence>
<dbReference type="InterPro" id="IPR023198">
    <property type="entry name" value="PGP-like_dom2"/>
</dbReference>
<accession>A0A518BD79</accession>
<dbReference type="Pfam" id="PF13419">
    <property type="entry name" value="HAD_2"/>
    <property type="match status" value="1"/>
</dbReference>